<dbReference type="InParanoid" id="D8R1F6"/>
<gene>
    <name evidence="2" type="ORF">SELMODRAFT_406152</name>
</gene>
<name>D8R1F6_SELML</name>
<dbReference type="Proteomes" id="UP000001514">
    <property type="component" value="Unassembled WGS sequence"/>
</dbReference>
<dbReference type="AlphaFoldDB" id="D8R1F6"/>
<sequence length="111" mass="12103">MGDTPLKRIVSNGSTQEQGHRDSFRENQAMPSLRPTPFGILTSAFPQPSPFRPSVFLARCRTWVFAACLFCLKAGTYSETQSSAWNLPGNSSLVNPTAKQLGLENTLVSLA</sequence>
<evidence type="ECO:0000313" key="2">
    <source>
        <dbReference type="EMBL" id="EFJ33546.1"/>
    </source>
</evidence>
<accession>D8R1F6</accession>
<dbReference type="KEGG" id="smo:SELMODRAFT_406152"/>
<organism evidence="3">
    <name type="scientific">Selaginella moellendorffii</name>
    <name type="common">Spikemoss</name>
    <dbReference type="NCBI Taxonomy" id="88036"/>
    <lineage>
        <taxon>Eukaryota</taxon>
        <taxon>Viridiplantae</taxon>
        <taxon>Streptophyta</taxon>
        <taxon>Embryophyta</taxon>
        <taxon>Tracheophyta</taxon>
        <taxon>Lycopodiopsida</taxon>
        <taxon>Selaginellales</taxon>
        <taxon>Selaginellaceae</taxon>
        <taxon>Selaginella</taxon>
    </lineage>
</organism>
<protein>
    <submittedName>
        <fullName evidence="2">Uncharacterized protein</fullName>
    </submittedName>
</protein>
<proteinExistence type="predicted"/>
<evidence type="ECO:0000313" key="3">
    <source>
        <dbReference type="Proteomes" id="UP000001514"/>
    </source>
</evidence>
<feature type="region of interest" description="Disordered" evidence="1">
    <location>
        <begin position="1"/>
        <end position="34"/>
    </location>
</feature>
<dbReference type="Gramene" id="EFJ33546">
    <property type="protein sequence ID" value="EFJ33546"/>
    <property type="gene ID" value="SELMODRAFT_406152"/>
</dbReference>
<dbReference type="HOGENOM" id="CLU_2162767_0_0_1"/>
<dbReference type="EMBL" id="GL377570">
    <property type="protein sequence ID" value="EFJ33546.1"/>
    <property type="molecule type" value="Genomic_DNA"/>
</dbReference>
<reference evidence="2 3" key="1">
    <citation type="journal article" date="2011" name="Science">
        <title>The Selaginella genome identifies genetic changes associated with the evolution of vascular plants.</title>
        <authorList>
            <person name="Banks J.A."/>
            <person name="Nishiyama T."/>
            <person name="Hasebe M."/>
            <person name="Bowman J.L."/>
            <person name="Gribskov M."/>
            <person name="dePamphilis C."/>
            <person name="Albert V.A."/>
            <person name="Aono N."/>
            <person name="Aoyama T."/>
            <person name="Ambrose B.A."/>
            <person name="Ashton N.W."/>
            <person name="Axtell M.J."/>
            <person name="Barker E."/>
            <person name="Barker M.S."/>
            <person name="Bennetzen J.L."/>
            <person name="Bonawitz N.D."/>
            <person name="Chapple C."/>
            <person name="Cheng C."/>
            <person name="Correa L.G."/>
            <person name="Dacre M."/>
            <person name="DeBarry J."/>
            <person name="Dreyer I."/>
            <person name="Elias M."/>
            <person name="Engstrom E.M."/>
            <person name="Estelle M."/>
            <person name="Feng L."/>
            <person name="Finet C."/>
            <person name="Floyd S.K."/>
            <person name="Frommer W.B."/>
            <person name="Fujita T."/>
            <person name="Gramzow L."/>
            <person name="Gutensohn M."/>
            <person name="Harholt J."/>
            <person name="Hattori M."/>
            <person name="Heyl A."/>
            <person name="Hirai T."/>
            <person name="Hiwatashi Y."/>
            <person name="Ishikawa M."/>
            <person name="Iwata M."/>
            <person name="Karol K.G."/>
            <person name="Koehler B."/>
            <person name="Kolukisaoglu U."/>
            <person name="Kubo M."/>
            <person name="Kurata T."/>
            <person name="Lalonde S."/>
            <person name="Li K."/>
            <person name="Li Y."/>
            <person name="Litt A."/>
            <person name="Lyons E."/>
            <person name="Manning G."/>
            <person name="Maruyama T."/>
            <person name="Michael T.P."/>
            <person name="Mikami K."/>
            <person name="Miyazaki S."/>
            <person name="Morinaga S."/>
            <person name="Murata T."/>
            <person name="Mueller-Roeber B."/>
            <person name="Nelson D.R."/>
            <person name="Obara M."/>
            <person name="Oguri Y."/>
            <person name="Olmstead R.G."/>
            <person name="Onodera N."/>
            <person name="Petersen B.L."/>
            <person name="Pils B."/>
            <person name="Prigge M."/>
            <person name="Rensing S.A."/>
            <person name="Riano-Pachon D.M."/>
            <person name="Roberts A.W."/>
            <person name="Sato Y."/>
            <person name="Scheller H.V."/>
            <person name="Schulz B."/>
            <person name="Schulz C."/>
            <person name="Shakirov E.V."/>
            <person name="Shibagaki N."/>
            <person name="Shinohara N."/>
            <person name="Shippen D.E."/>
            <person name="Soerensen I."/>
            <person name="Sotooka R."/>
            <person name="Sugimoto N."/>
            <person name="Sugita M."/>
            <person name="Sumikawa N."/>
            <person name="Tanurdzic M."/>
            <person name="Theissen G."/>
            <person name="Ulvskov P."/>
            <person name="Wakazuki S."/>
            <person name="Weng J.K."/>
            <person name="Willats W.W."/>
            <person name="Wipf D."/>
            <person name="Wolf P.G."/>
            <person name="Yang L."/>
            <person name="Zimmer A.D."/>
            <person name="Zhu Q."/>
            <person name="Mitros T."/>
            <person name="Hellsten U."/>
            <person name="Loque D."/>
            <person name="Otillar R."/>
            <person name="Salamov A."/>
            <person name="Schmutz J."/>
            <person name="Shapiro H."/>
            <person name="Lindquist E."/>
            <person name="Lucas S."/>
            <person name="Rokhsar D."/>
            <person name="Grigoriev I.V."/>
        </authorList>
    </citation>
    <scope>NUCLEOTIDE SEQUENCE [LARGE SCALE GENOMIC DNA]</scope>
</reference>
<keyword evidence="3" id="KW-1185">Reference proteome</keyword>
<evidence type="ECO:0000256" key="1">
    <source>
        <dbReference type="SAM" id="MobiDB-lite"/>
    </source>
</evidence>